<dbReference type="InterPro" id="IPR036388">
    <property type="entry name" value="WH-like_DNA-bd_sf"/>
</dbReference>
<dbReference type="InterPro" id="IPR000600">
    <property type="entry name" value="ROK"/>
</dbReference>
<evidence type="ECO:0000259" key="2">
    <source>
        <dbReference type="Pfam" id="PF12802"/>
    </source>
</evidence>
<evidence type="ECO:0000313" key="3">
    <source>
        <dbReference type="EMBL" id="GIJ29307.1"/>
    </source>
</evidence>
<dbReference type="RefSeq" id="WP_204036779.1">
    <property type="nucleotide sequence ID" value="NZ_BOPC01000066.1"/>
</dbReference>
<proteinExistence type="inferred from homology"/>
<dbReference type="InterPro" id="IPR000835">
    <property type="entry name" value="HTH_MarR-typ"/>
</dbReference>
<sequence length="391" mass="40164">MSATRLPGTPRLLRALNDRAALELLLEQGPLTRARLGELTGLSKVTASQLVERLEERGLVTRVGEQAGGRGPNAQLYAVRPGSAHVVGVDVGPERVVAACADITGAVISRVEQSTRDTDDPVGVVHNAVVQAASSAGAQLSSVRRIVLGTPGLVDPGTGDITFAFNLPRWHRGLLAALRDDLDTPVVFENDVNLAAVAEAQSGAARGLSDFVLVWVGTGVGLAIMLGGRLHQGSSGAAGEIGYLPVPGAPIPRDVSRRAKPAFQQVAGADAIRALAREHGYPDTAAADAVRAAIADGTAGGPMLDEVARRLALGVASTCVVLDPPLVVLAGEVGQAGGAALAERVQHEVAAITLVRPRVVPTGLTEEPILHGALRTALDAVRDEVFGSTVG</sequence>
<protein>
    <recommendedName>
        <fullName evidence="2">HTH marR-type domain-containing protein</fullName>
    </recommendedName>
</protein>
<accession>A0ABQ4JIG0</accession>
<dbReference type="PANTHER" id="PTHR18964:SF149">
    <property type="entry name" value="BIFUNCTIONAL UDP-N-ACETYLGLUCOSAMINE 2-EPIMERASE_N-ACETYLMANNOSAMINE KINASE"/>
    <property type="match status" value="1"/>
</dbReference>
<dbReference type="CDD" id="cd00090">
    <property type="entry name" value="HTH_ARSR"/>
    <property type="match status" value="1"/>
</dbReference>
<dbReference type="InterPro" id="IPR036390">
    <property type="entry name" value="WH_DNA-bd_sf"/>
</dbReference>
<organism evidence="3 4">
    <name type="scientific">Micromonospora qiuiae</name>
    <dbReference type="NCBI Taxonomy" id="502268"/>
    <lineage>
        <taxon>Bacteria</taxon>
        <taxon>Bacillati</taxon>
        <taxon>Actinomycetota</taxon>
        <taxon>Actinomycetes</taxon>
        <taxon>Micromonosporales</taxon>
        <taxon>Micromonosporaceae</taxon>
        <taxon>Micromonospora</taxon>
    </lineage>
</organism>
<dbReference type="SUPFAM" id="SSF46785">
    <property type="entry name" value="Winged helix' DNA-binding domain"/>
    <property type="match status" value="1"/>
</dbReference>
<feature type="domain" description="HTH marR-type" evidence="2">
    <location>
        <begin position="21"/>
        <end position="70"/>
    </location>
</feature>
<reference evidence="3 4" key="1">
    <citation type="submission" date="2021-01" db="EMBL/GenBank/DDBJ databases">
        <title>Whole genome shotgun sequence of Verrucosispora qiuiae NBRC 106684.</title>
        <authorList>
            <person name="Komaki H."/>
            <person name="Tamura T."/>
        </authorList>
    </citation>
    <scope>NUCLEOTIDE SEQUENCE [LARGE SCALE GENOMIC DNA]</scope>
    <source>
        <strain evidence="3 4">NBRC 106684</strain>
    </source>
</reference>
<dbReference type="InterPro" id="IPR011991">
    <property type="entry name" value="ArsR-like_HTH"/>
</dbReference>
<dbReference type="Pfam" id="PF00480">
    <property type="entry name" value="ROK"/>
    <property type="match status" value="1"/>
</dbReference>
<name>A0ABQ4JIG0_9ACTN</name>
<evidence type="ECO:0000256" key="1">
    <source>
        <dbReference type="ARBA" id="ARBA00006479"/>
    </source>
</evidence>
<gene>
    <name evidence="3" type="ORF">Vqi01_44690</name>
</gene>
<dbReference type="CDD" id="cd23763">
    <property type="entry name" value="ASKHA_ATPase_ROK"/>
    <property type="match status" value="1"/>
</dbReference>
<dbReference type="Gene3D" id="1.10.10.10">
    <property type="entry name" value="Winged helix-like DNA-binding domain superfamily/Winged helix DNA-binding domain"/>
    <property type="match status" value="1"/>
</dbReference>
<keyword evidence="4" id="KW-1185">Reference proteome</keyword>
<dbReference type="Gene3D" id="3.30.420.40">
    <property type="match status" value="2"/>
</dbReference>
<dbReference type="EMBL" id="BOPC01000066">
    <property type="protein sequence ID" value="GIJ29307.1"/>
    <property type="molecule type" value="Genomic_DNA"/>
</dbReference>
<dbReference type="SUPFAM" id="SSF53067">
    <property type="entry name" value="Actin-like ATPase domain"/>
    <property type="match status" value="1"/>
</dbReference>
<comment type="similarity">
    <text evidence="1">Belongs to the ROK (NagC/XylR) family.</text>
</comment>
<dbReference type="InterPro" id="IPR043129">
    <property type="entry name" value="ATPase_NBD"/>
</dbReference>
<dbReference type="Proteomes" id="UP000653076">
    <property type="component" value="Unassembled WGS sequence"/>
</dbReference>
<comment type="caution">
    <text evidence="3">The sequence shown here is derived from an EMBL/GenBank/DDBJ whole genome shotgun (WGS) entry which is preliminary data.</text>
</comment>
<dbReference type="Pfam" id="PF12802">
    <property type="entry name" value="MarR_2"/>
    <property type="match status" value="1"/>
</dbReference>
<evidence type="ECO:0000313" key="4">
    <source>
        <dbReference type="Proteomes" id="UP000653076"/>
    </source>
</evidence>
<dbReference type="PANTHER" id="PTHR18964">
    <property type="entry name" value="ROK (REPRESSOR, ORF, KINASE) FAMILY"/>
    <property type="match status" value="1"/>
</dbReference>